<reference evidence="6" key="1">
    <citation type="submission" date="2012-06" db="EMBL/GenBank/DDBJ databases">
        <title>The complete genome of Flexibacter litoralis DSM 6794.</title>
        <authorList>
            <person name="Lucas S."/>
            <person name="Copeland A."/>
            <person name="Lapidus A."/>
            <person name="Glavina del Rio T."/>
            <person name="Dalin E."/>
            <person name="Tice H."/>
            <person name="Bruce D."/>
            <person name="Goodwin L."/>
            <person name="Pitluck S."/>
            <person name="Peters L."/>
            <person name="Ovchinnikova G."/>
            <person name="Lu M."/>
            <person name="Kyrpides N."/>
            <person name="Mavromatis K."/>
            <person name="Ivanova N."/>
            <person name="Brettin T."/>
            <person name="Detter J.C."/>
            <person name="Han C."/>
            <person name="Larimer F."/>
            <person name="Land M."/>
            <person name="Hauser L."/>
            <person name="Markowitz V."/>
            <person name="Cheng J.-F."/>
            <person name="Hugenholtz P."/>
            <person name="Woyke T."/>
            <person name="Wu D."/>
            <person name="Spring S."/>
            <person name="Lang E."/>
            <person name="Kopitz M."/>
            <person name="Brambilla E."/>
            <person name="Klenk H.-P."/>
            <person name="Eisen J.A."/>
        </authorList>
    </citation>
    <scope>NUCLEOTIDE SEQUENCE [LARGE SCALE GENOMIC DNA]</scope>
    <source>
        <strain evidence="6">ATCC 23117 / DSM 6794 / NBRC 15988 / NCIMB 1366 / Sio-4</strain>
    </source>
</reference>
<evidence type="ECO:0000256" key="4">
    <source>
        <dbReference type="RuleBase" id="RU003939"/>
    </source>
</evidence>
<dbReference type="InterPro" id="IPR010992">
    <property type="entry name" value="IHF-like_DNA-bd_dom_sf"/>
</dbReference>
<evidence type="ECO:0000256" key="3">
    <source>
        <dbReference type="ARBA" id="ARBA00023125"/>
    </source>
</evidence>
<name>I4AJB0_BERLS</name>
<dbReference type="Gene3D" id="4.10.520.10">
    <property type="entry name" value="IHF-like DNA-binding proteins"/>
    <property type="match status" value="1"/>
</dbReference>
<dbReference type="GO" id="GO:0030261">
    <property type="term" value="P:chromosome condensation"/>
    <property type="evidence" value="ECO:0007669"/>
    <property type="project" value="UniProtKB-KW"/>
</dbReference>
<proteinExistence type="inferred from homology"/>
<dbReference type="InterPro" id="IPR000119">
    <property type="entry name" value="Hist_DNA-bd"/>
</dbReference>
<dbReference type="Pfam" id="PF00216">
    <property type="entry name" value="Bac_DNA_binding"/>
    <property type="match status" value="1"/>
</dbReference>
<accession>I4AJB0</accession>
<dbReference type="SUPFAM" id="SSF47729">
    <property type="entry name" value="IHF-like DNA-binding proteins"/>
    <property type="match status" value="1"/>
</dbReference>
<evidence type="ECO:0000256" key="2">
    <source>
        <dbReference type="ARBA" id="ARBA00023067"/>
    </source>
</evidence>
<evidence type="ECO:0000313" key="5">
    <source>
        <dbReference type="EMBL" id="AFM04045.1"/>
    </source>
</evidence>
<dbReference type="PATRIC" id="fig|880071.3.peg.1606"/>
<protein>
    <submittedName>
        <fullName evidence="5">Bacterial nucleoid DNA-binding protein</fullName>
    </submittedName>
</protein>
<dbReference type="GO" id="GO:0003677">
    <property type="term" value="F:DNA binding"/>
    <property type="evidence" value="ECO:0007669"/>
    <property type="project" value="UniProtKB-KW"/>
</dbReference>
<dbReference type="SMART" id="SM00411">
    <property type="entry name" value="BHL"/>
    <property type="match status" value="1"/>
</dbReference>
<dbReference type="GO" id="GO:0005829">
    <property type="term" value="C:cytosol"/>
    <property type="evidence" value="ECO:0007669"/>
    <property type="project" value="TreeGrafter"/>
</dbReference>
<dbReference type="AlphaFoldDB" id="I4AJB0"/>
<organism evidence="5 6">
    <name type="scientific">Bernardetia litoralis (strain ATCC 23117 / DSM 6794 / NBRC 15988 / NCIMB 1366 / Fx l1 / Sio-4)</name>
    <name type="common">Flexibacter litoralis</name>
    <dbReference type="NCBI Taxonomy" id="880071"/>
    <lineage>
        <taxon>Bacteria</taxon>
        <taxon>Pseudomonadati</taxon>
        <taxon>Bacteroidota</taxon>
        <taxon>Cytophagia</taxon>
        <taxon>Cytophagales</taxon>
        <taxon>Bernardetiaceae</taxon>
        <taxon>Bernardetia</taxon>
    </lineage>
</organism>
<keyword evidence="6" id="KW-1185">Reference proteome</keyword>
<sequence>MTKADLIAEIANRTEKDKFDVQHIVEEFFNVVKDNMADGENIYVRGFGSFVNKKRARKVARDIAAKKPMVIEPHFVPSFKPAKTFVEAVKTSEKLLAEVELEESDKRMKAMA</sequence>
<evidence type="ECO:0000313" key="6">
    <source>
        <dbReference type="Proteomes" id="UP000006054"/>
    </source>
</evidence>
<dbReference type="GO" id="GO:0030527">
    <property type="term" value="F:structural constituent of chromatin"/>
    <property type="evidence" value="ECO:0007669"/>
    <property type="project" value="InterPro"/>
</dbReference>
<evidence type="ECO:0000256" key="1">
    <source>
        <dbReference type="ARBA" id="ARBA00010529"/>
    </source>
</evidence>
<dbReference type="CDD" id="cd13836">
    <property type="entry name" value="IHF_B"/>
    <property type="match status" value="1"/>
</dbReference>
<keyword evidence="2" id="KW-0226">DNA condensation</keyword>
<dbReference type="PANTHER" id="PTHR33175">
    <property type="entry name" value="DNA-BINDING PROTEIN HU"/>
    <property type="match status" value="1"/>
</dbReference>
<dbReference type="STRING" id="880071.Fleli_1631"/>
<comment type="similarity">
    <text evidence="1 4">Belongs to the bacterial histone-like protein family.</text>
</comment>
<dbReference type="KEGG" id="fli:Fleli_1631"/>
<dbReference type="HOGENOM" id="CLU_105066_2_3_10"/>
<dbReference type="Proteomes" id="UP000006054">
    <property type="component" value="Chromosome"/>
</dbReference>
<dbReference type="OrthoDB" id="9799835at2"/>
<dbReference type="EMBL" id="CP003345">
    <property type="protein sequence ID" value="AFM04045.1"/>
    <property type="molecule type" value="Genomic_DNA"/>
</dbReference>
<gene>
    <name evidence="5" type="ordered locus">Fleli_1631</name>
</gene>
<dbReference type="eggNOG" id="COG0776">
    <property type="taxonomic scope" value="Bacteria"/>
</dbReference>
<keyword evidence="3 5" id="KW-0238">DNA-binding</keyword>
<dbReference type="PANTHER" id="PTHR33175:SF3">
    <property type="entry name" value="DNA-BINDING PROTEIN HU-BETA"/>
    <property type="match status" value="1"/>
</dbReference>